<dbReference type="PROSITE" id="PS51257">
    <property type="entry name" value="PROKAR_LIPOPROTEIN"/>
    <property type="match status" value="1"/>
</dbReference>
<dbReference type="EMBL" id="JBHRXV010000003">
    <property type="protein sequence ID" value="MFC3711900.1"/>
    <property type="molecule type" value="Genomic_DNA"/>
</dbReference>
<evidence type="ECO:0008006" key="3">
    <source>
        <dbReference type="Google" id="ProtNLM"/>
    </source>
</evidence>
<proteinExistence type="predicted"/>
<comment type="caution">
    <text evidence="1">The sequence shown here is derived from an EMBL/GenBank/DDBJ whole genome shotgun (WGS) entry which is preliminary data.</text>
</comment>
<evidence type="ECO:0000313" key="1">
    <source>
        <dbReference type="EMBL" id="MFC3711900.1"/>
    </source>
</evidence>
<sequence length="318" mass="34079">MHEYMMRVIALGTAAAGALALYGCSSGPSYEYYKVSSRFVSSAQGQQAPEVIATPAYNQLAGRATTVAVRAPDSCVNNTANQATGGAAAAGTILQTNCGVEMGEIERALTRAGYNVISWNVLQREMSRDASAAQVASTLGAQVLFQVNSLEKSQKTLGADARWERTYFRTDASGFSATPLPLTEDARALIARTYLAPIEASVNTRSYAVTLDATAVWVKTGQSLWYYRWTRAAEPSGVAAGYDLRLACYYGYGFNSCQAFKPTLPTEPGGLVTAAGESVAVSASERPEDLERAAYAELSKEVINDFVDNFAKARQFAR</sequence>
<dbReference type="RefSeq" id="WP_380857715.1">
    <property type="nucleotide sequence ID" value="NZ_JBHRXV010000003.1"/>
</dbReference>
<accession>A0ABV7X6Z0</accession>
<dbReference type="Proteomes" id="UP001595615">
    <property type="component" value="Unassembled WGS sequence"/>
</dbReference>
<evidence type="ECO:0000313" key="2">
    <source>
        <dbReference type="Proteomes" id="UP001595615"/>
    </source>
</evidence>
<protein>
    <recommendedName>
        <fullName evidence="3">Lipoprotein</fullName>
    </recommendedName>
</protein>
<gene>
    <name evidence="1" type="ORF">ACFOMD_04920</name>
</gene>
<reference evidence="2" key="1">
    <citation type="journal article" date="2019" name="Int. J. Syst. Evol. Microbiol.">
        <title>The Global Catalogue of Microorganisms (GCM) 10K type strain sequencing project: providing services to taxonomists for standard genome sequencing and annotation.</title>
        <authorList>
            <consortium name="The Broad Institute Genomics Platform"/>
            <consortium name="The Broad Institute Genome Sequencing Center for Infectious Disease"/>
            <person name="Wu L."/>
            <person name="Ma J."/>
        </authorList>
    </citation>
    <scope>NUCLEOTIDE SEQUENCE [LARGE SCALE GENOMIC DNA]</scope>
    <source>
        <strain evidence="2">KCTC 42644</strain>
    </source>
</reference>
<keyword evidence="2" id="KW-1185">Reference proteome</keyword>
<name>A0ABV7X6Z0_9SPHN</name>
<organism evidence="1 2">
    <name type="scientific">Sphingoaurantiacus capsulatus</name>
    <dbReference type="NCBI Taxonomy" id="1771310"/>
    <lineage>
        <taxon>Bacteria</taxon>
        <taxon>Pseudomonadati</taxon>
        <taxon>Pseudomonadota</taxon>
        <taxon>Alphaproteobacteria</taxon>
        <taxon>Sphingomonadales</taxon>
        <taxon>Sphingosinicellaceae</taxon>
        <taxon>Sphingoaurantiacus</taxon>
    </lineage>
</organism>